<evidence type="ECO:0000313" key="3">
    <source>
        <dbReference type="Proteomes" id="UP001529338"/>
    </source>
</evidence>
<dbReference type="PANTHER" id="PTHR36833">
    <property type="entry name" value="SLR0610 PROTEIN-RELATED"/>
    <property type="match status" value="1"/>
</dbReference>
<keyword evidence="3" id="KW-1185">Reference proteome</keyword>
<feature type="transmembrane region" description="Helical" evidence="1">
    <location>
        <begin position="208"/>
        <end position="233"/>
    </location>
</feature>
<keyword evidence="1" id="KW-0472">Membrane</keyword>
<sequence length="278" mass="29867">MASAQAVAAPGVLARVRRNAWLYRRCLGAHLRSTLEYEADFWIMSVSAVIAQGVGIVFLWAIFGSIPEINGWTFWDVAMIYALVVLSEGLSVLFAQGAWSMAFTVNLGGFDALLLRPFSPVLQVLSSEIGMNGLGNVALGGALLGVSVAHVDVAWTPATIALFVVLVVSAALVKVGLNTATNAAAFWIKTPWSMFAFSMHTFGELARFPITIYGIGVRLALSVVLPYAFMSYFPAQAVLSTGTAHWLGFLTPLVAVWCLVLGALVFRRGMLRYESAGN</sequence>
<feature type="transmembrane region" description="Helical" evidence="1">
    <location>
        <begin position="245"/>
        <end position="266"/>
    </location>
</feature>
<gene>
    <name evidence="2" type="ORF">QRT04_01295</name>
</gene>
<evidence type="ECO:0000313" key="2">
    <source>
        <dbReference type="EMBL" id="MDM7853552.1"/>
    </source>
</evidence>
<name>A0ABT7SBJ7_9CELL</name>
<dbReference type="EMBL" id="JAUCGQ010000001">
    <property type="protein sequence ID" value="MDM7853552.1"/>
    <property type="molecule type" value="Genomic_DNA"/>
</dbReference>
<organism evidence="2 3">
    <name type="scientific">Cellulomonas alba</name>
    <dbReference type="NCBI Taxonomy" id="3053467"/>
    <lineage>
        <taxon>Bacteria</taxon>
        <taxon>Bacillati</taxon>
        <taxon>Actinomycetota</taxon>
        <taxon>Actinomycetes</taxon>
        <taxon>Micrococcales</taxon>
        <taxon>Cellulomonadaceae</taxon>
        <taxon>Cellulomonas</taxon>
    </lineage>
</organism>
<dbReference type="InterPro" id="IPR010390">
    <property type="entry name" value="ABC-2_transporter-like"/>
</dbReference>
<feature type="transmembrane region" description="Helical" evidence="1">
    <location>
        <begin position="74"/>
        <end position="95"/>
    </location>
</feature>
<keyword evidence="1" id="KW-1133">Transmembrane helix</keyword>
<reference evidence="2 3" key="1">
    <citation type="submission" date="2023-06" db="EMBL/GenBank/DDBJ databases">
        <title>Cellulomonas sp. MW4 Whole genome sequence.</title>
        <authorList>
            <person name="Park S."/>
        </authorList>
    </citation>
    <scope>NUCLEOTIDE SEQUENCE [LARGE SCALE GENOMIC DNA]</scope>
    <source>
        <strain evidence="2 3">MW4</strain>
    </source>
</reference>
<proteinExistence type="predicted"/>
<feature type="transmembrane region" description="Helical" evidence="1">
    <location>
        <begin position="161"/>
        <end position="188"/>
    </location>
</feature>
<dbReference type="PANTHER" id="PTHR36833:SF1">
    <property type="entry name" value="INTEGRAL MEMBRANE TRANSPORT PROTEIN"/>
    <property type="match status" value="1"/>
</dbReference>
<dbReference type="RefSeq" id="WP_289453075.1">
    <property type="nucleotide sequence ID" value="NZ_JAUCGQ010000001.1"/>
</dbReference>
<comment type="caution">
    <text evidence="2">The sequence shown here is derived from an EMBL/GenBank/DDBJ whole genome shotgun (WGS) entry which is preliminary data.</text>
</comment>
<accession>A0ABT7SBJ7</accession>
<protein>
    <submittedName>
        <fullName evidence="2">ABC-2 family transporter protein</fullName>
    </submittedName>
</protein>
<dbReference type="Pfam" id="PF06182">
    <property type="entry name" value="ABC2_membrane_6"/>
    <property type="match status" value="1"/>
</dbReference>
<evidence type="ECO:0000256" key="1">
    <source>
        <dbReference type="SAM" id="Phobius"/>
    </source>
</evidence>
<keyword evidence="1" id="KW-0812">Transmembrane</keyword>
<dbReference type="Proteomes" id="UP001529338">
    <property type="component" value="Unassembled WGS sequence"/>
</dbReference>
<feature type="transmembrane region" description="Helical" evidence="1">
    <location>
        <begin position="41"/>
        <end position="62"/>
    </location>
</feature>